<dbReference type="InterPro" id="IPR003660">
    <property type="entry name" value="HAMP_dom"/>
</dbReference>
<dbReference type="InterPro" id="IPR003594">
    <property type="entry name" value="HATPase_dom"/>
</dbReference>
<evidence type="ECO:0000256" key="9">
    <source>
        <dbReference type="ARBA" id="ARBA00022741"/>
    </source>
</evidence>
<dbReference type="InterPro" id="IPR003661">
    <property type="entry name" value="HisK_dim/P_dom"/>
</dbReference>
<evidence type="ECO:0000259" key="16">
    <source>
        <dbReference type="PROSITE" id="PS50109"/>
    </source>
</evidence>
<accession>A0ABS8BRM5</accession>
<comment type="subcellular location">
    <subcellularLocation>
        <location evidence="2">Cell inner membrane</location>
        <topology evidence="2">Multi-pass membrane protein</topology>
    </subcellularLocation>
</comment>
<evidence type="ECO:0000256" key="4">
    <source>
        <dbReference type="ARBA" id="ARBA00022475"/>
    </source>
</evidence>
<dbReference type="SUPFAM" id="SSF158472">
    <property type="entry name" value="HAMP domain-like"/>
    <property type="match status" value="1"/>
</dbReference>
<keyword evidence="12 15" id="KW-1133">Transmembrane helix</keyword>
<dbReference type="Pfam" id="PF00672">
    <property type="entry name" value="HAMP"/>
    <property type="match status" value="1"/>
</dbReference>
<name>A0ABS8BRM5_9RHOB</name>
<dbReference type="Pfam" id="PF02518">
    <property type="entry name" value="HATPase_c"/>
    <property type="match status" value="1"/>
</dbReference>
<feature type="domain" description="HAMP" evidence="17">
    <location>
        <begin position="188"/>
        <end position="240"/>
    </location>
</feature>
<evidence type="ECO:0000256" key="5">
    <source>
        <dbReference type="ARBA" id="ARBA00022519"/>
    </source>
</evidence>
<dbReference type="PANTHER" id="PTHR44936">
    <property type="entry name" value="SENSOR PROTEIN CREC"/>
    <property type="match status" value="1"/>
</dbReference>
<keyword evidence="8 15" id="KW-0812">Transmembrane</keyword>
<evidence type="ECO:0000256" key="7">
    <source>
        <dbReference type="ARBA" id="ARBA00022679"/>
    </source>
</evidence>
<evidence type="ECO:0000256" key="8">
    <source>
        <dbReference type="ARBA" id="ARBA00022692"/>
    </source>
</evidence>
<feature type="transmembrane region" description="Helical" evidence="15">
    <location>
        <begin position="167"/>
        <end position="187"/>
    </location>
</feature>
<keyword evidence="14 15" id="KW-0472">Membrane</keyword>
<keyword evidence="11" id="KW-0067">ATP-binding</keyword>
<evidence type="ECO:0000256" key="2">
    <source>
        <dbReference type="ARBA" id="ARBA00004429"/>
    </source>
</evidence>
<evidence type="ECO:0000256" key="12">
    <source>
        <dbReference type="ARBA" id="ARBA00022989"/>
    </source>
</evidence>
<dbReference type="PROSITE" id="PS50109">
    <property type="entry name" value="HIS_KIN"/>
    <property type="match status" value="1"/>
</dbReference>
<keyword evidence="19" id="KW-1185">Reference proteome</keyword>
<dbReference type="InterPro" id="IPR004358">
    <property type="entry name" value="Sig_transdc_His_kin-like_C"/>
</dbReference>
<evidence type="ECO:0000256" key="6">
    <source>
        <dbReference type="ARBA" id="ARBA00022553"/>
    </source>
</evidence>
<dbReference type="CDD" id="cd06225">
    <property type="entry name" value="HAMP"/>
    <property type="match status" value="1"/>
</dbReference>
<evidence type="ECO:0000313" key="18">
    <source>
        <dbReference type="EMBL" id="MCB5198371.1"/>
    </source>
</evidence>
<protein>
    <recommendedName>
        <fullName evidence="3">histidine kinase</fullName>
        <ecNumber evidence="3">2.7.13.3</ecNumber>
    </recommendedName>
</protein>
<dbReference type="RefSeq" id="WP_226747326.1">
    <property type="nucleotide sequence ID" value="NZ_JAJATZ010000002.1"/>
</dbReference>
<evidence type="ECO:0000256" key="14">
    <source>
        <dbReference type="ARBA" id="ARBA00023136"/>
    </source>
</evidence>
<evidence type="ECO:0000256" key="13">
    <source>
        <dbReference type="ARBA" id="ARBA00023012"/>
    </source>
</evidence>
<evidence type="ECO:0000313" key="19">
    <source>
        <dbReference type="Proteomes" id="UP001138961"/>
    </source>
</evidence>
<proteinExistence type="predicted"/>
<dbReference type="SUPFAM" id="SSF47384">
    <property type="entry name" value="Homodimeric domain of signal transducing histidine kinase"/>
    <property type="match status" value="1"/>
</dbReference>
<keyword evidence="4" id="KW-1003">Cell membrane</keyword>
<comment type="caution">
    <text evidence="18">The sequence shown here is derived from an EMBL/GenBank/DDBJ whole genome shotgun (WGS) entry which is preliminary data.</text>
</comment>
<keyword evidence="5" id="KW-0997">Cell inner membrane</keyword>
<keyword evidence="10" id="KW-0418">Kinase</keyword>
<dbReference type="SMART" id="SM00387">
    <property type="entry name" value="HATPase_c"/>
    <property type="match status" value="1"/>
</dbReference>
<feature type="domain" description="Histidine kinase" evidence="16">
    <location>
        <begin position="248"/>
        <end position="440"/>
    </location>
</feature>
<keyword evidence="7" id="KW-0808">Transferase</keyword>
<dbReference type="CDD" id="cd00082">
    <property type="entry name" value="HisKA"/>
    <property type="match status" value="1"/>
</dbReference>
<evidence type="ECO:0000256" key="10">
    <source>
        <dbReference type="ARBA" id="ARBA00022777"/>
    </source>
</evidence>
<dbReference type="EC" id="2.7.13.3" evidence="3"/>
<dbReference type="PANTHER" id="PTHR44936:SF5">
    <property type="entry name" value="SENSOR HISTIDINE KINASE ENVZ"/>
    <property type="match status" value="1"/>
</dbReference>
<keyword evidence="9" id="KW-0547">Nucleotide-binding</keyword>
<gene>
    <name evidence="18" type="ORF">LGQ03_03885</name>
</gene>
<evidence type="ECO:0000259" key="17">
    <source>
        <dbReference type="PROSITE" id="PS50885"/>
    </source>
</evidence>
<sequence length="440" mass="46424">MRRLFPSGLAGRFMLLLAAALIAANVAALILLSVDRVQGDRAALAQREIERVVSLVPAIEAVAAAERMRIAAEASTRFSRVSVTADALVGPAAGGLPRVQRLVQSLGDMLPGREVRASLIPARGEDRGRARIEALAISIQLRGPVGQWLNVATRPLPQDGPDFDDRLFFLLLSLSLVSTLGVSWLLLRRLTGPLTRLTAATRAAGRGDRSVRVVEGGARELRELGVAFNAMQASIAQFDAERMRTLGAVGHDLRTPITSLRIRAEMLDSPEAAAMIRTLDEMTVMADGLVAFARGAAEAEKVTRVDLTVLLTRLCAERGAVLADAGPVWVRARPVALGRALGNLIDNAVRYAGQAQVAVSTADGAAVVTVSDTGPGIDPARLDAMFDPFVRGDDSRSTDTGGAGLGLSIARNIVLSHGGTITLANRKEGGLQARVTIPQA</sequence>
<dbReference type="PROSITE" id="PS50885">
    <property type="entry name" value="HAMP"/>
    <property type="match status" value="1"/>
</dbReference>
<dbReference type="InterPro" id="IPR036890">
    <property type="entry name" value="HATPase_C_sf"/>
</dbReference>
<dbReference type="InterPro" id="IPR036097">
    <property type="entry name" value="HisK_dim/P_sf"/>
</dbReference>
<dbReference type="Proteomes" id="UP001138961">
    <property type="component" value="Unassembled WGS sequence"/>
</dbReference>
<evidence type="ECO:0000256" key="1">
    <source>
        <dbReference type="ARBA" id="ARBA00000085"/>
    </source>
</evidence>
<dbReference type="EMBL" id="JAJATZ010000002">
    <property type="protein sequence ID" value="MCB5198371.1"/>
    <property type="molecule type" value="Genomic_DNA"/>
</dbReference>
<dbReference type="PRINTS" id="PR00344">
    <property type="entry name" value="BCTRLSENSOR"/>
</dbReference>
<dbReference type="SUPFAM" id="SSF55874">
    <property type="entry name" value="ATPase domain of HSP90 chaperone/DNA topoisomerase II/histidine kinase"/>
    <property type="match status" value="1"/>
</dbReference>
<comment type="catalytic activity">
    <reaction evidence="1">
        <text>ATP + protein L-histidine = ADP + protein N-phospho-L-histidine.</text>
        <dbReference type="EC" id="2.7.13.3"/>
    </reaction>
</comment>
<dbReference type="Gene3D" id="3.30.565.10">
    <property type="entry name" value="Histidine kinase-like ATPase, C-terminal domain"/>
    <property type="match status" value="1"/>
</dbReference>
<organism evidence="18 19">
    <name type="scientific">Loktanella gaetbuli</name>
    <dbReference type="NCBI Taxonomy" id="2881335"/>
    <lineage>
        <taxon>Bacteria</taxon>
        <taxon>Pseudomonadati</taxon>
        <taxon>Pseudomonadota</taxon>
        <taxon>Alphaproteobacteria</taxon>
        <taxon>Rhodobacterales</taxon>
        <taxon>Roseobacteraceae</taxon>
        <taxon>Loktanella</taxon>
    </lineage>
</organism>
<dbReference type="CDD" id="cd00075">
    <property type="entry name" value="HATPase"/>
    <property type="match status" value="1"/>
</dbReference>
<dbReference type="Gene3D" id="1.10.287.130">
    <property type="match status" value="1"/>
</dbReference>
<reference evidence="18" key="1">
    <citation type="submission" date="2021-10" db="EMBL/GenBank/DDBJ databases">
        <title>Loktanella gaetbuli sp. nov., isolated from a tidal flat.</title>
        <authorList>
            <person name="Park S."/>
            <person name="Yoon J.-H."/>
        </authorList>
    </citation>
    <scope>NUCLEOTIDE SEQUENCE</scope>
    <source>
        <strain evidence="18">TSTF-M6</strain>
    </source>
</reference>
<keyword evidence="13" id="KW-0902">Two-component regulatory system</keyword>
<dbReference type="SMART" id="SM00304">
    <property type="entry name" value="HAMP"/>
    <property type="match status" value="1"/>
</dbReference>
<evidence type="ECO:0000256" key="15">
    <source>
        <dbReference type="SAM" id="Phobius"/>
    </source>
</evidence>
<dbReference type="Gene3D" id="1.10.8.500">
    <property type="entry name" value="HAMP domain in histidine kinase"/>
    <property type="match status" value="1"/>
</dbReference>
<keyword evidence="6" id="KW-0597">Phosphoprotein</keyword>
<evidence type="ECO:0000256" key="3">
    <source>
        <dbReference type="ARBA" id="ARBA00012438"/>
    </source>
</evidence>
<dbReference type="InterPro" id="IPR050980">
    <property type="entry name" value="2C_sensor_his_kinase"/>
</dbReference>
<dbReference type="InterPro" id="IPR005467">
    <property type="entry name" value="His_kinase_dom"/>
</dbReference>
<evidence type="ECO:0000256" key="11">
    <source>
        <dbReference type="ARBA" id="ARBA00022840"/>
    </source>
</evidence>